<feature type="region of interest" description="Disordered" evidence="1">
    <location>
        <begin position="1"/>
        <end position="79"/>
    </location>
</feature>
<comment type="caution">
    <text evidence="2">The sequence shown here is derived from an EMBL/GenBank/DDBJ whole genome shotgun (WGS) entry which is preliminary data.</text>
</comment>
<organism evidence="2 3">
    <name type="scientific">Mycena pura</name>
    <dbReference type="NCBI Taxonomy" id="153505"/>
    <lineage>
        <taxon>Eukaryota</taxon>
        <taxon>Fungi</taxon>
        <taxon>Dikarya</taxon>
        <taxon>Basidiomycota</taxon>
        <taxon>Agaricomycotina</taxon>
        <taxon>Agaricomycetes</taxon>
        <taxon>Agaricomycetidae</taxon>
        <taxon>Agaricales</taxon>
        <taxon>Marasmiineae</taxon>
        <taxon>Mycenaceae</taxon>
        <taxon>Mycena</taxon>
    </lineage>
</organism>
<accession>A0AAD6YVA5</accession>
<dbReference type="Proteomes" id="UP001219525">
    <property type="component" value="Unassembled WGS sequence"/>
</dbReference>
<feature type="compositionally biased region" description="Low complexity" evidence="1">
    <location>
        <begin position="226"/>
        <end position="240"/>
    </location>
</feature>
<evidence type="ECO:0000256" key="1">
    <source>
        <dbReference type="SAM" id="MobiDB-lite"/>
    </source>
</evidence>
<feature type="region of interest" description="Disordered" evidence="1">
    <location>
        <begin position="173"/>
        <end position="203"/>
    </location>
</feature>
<name>A0AAD6YVA5_9AGAR</name>
<feature type="compositionally biased region" description="Polar residues" evidence="1">
    <location>
        <begin position="24"/>
        <end position="38"/>
    </location>
</feature>
<evidence type="ECO:0000313" key="3">
    <source>
        <dbReference type="Proteomes" id="UP001219525"/>
    </source>
</evidence>
<feature type="compositionally biased region" description="Low complexity" evidence="1">
    <location>
        <begin position="45"/>
        <end position="64"/>
    </location>
</feature>
<protein>
    <submittedName>
        <fullName evidence="2">Uncharacterized protein</fullName>
    </submittedName>
</protein>
<feature type="region of interest" description="Disordered" evidence="1">
    <location>
        <begin position="221"/>
        <end position="266"/>
    </location>
</feature>
<gene>
    <name evidence="2" type="ORF">GGX14DRAFT_384183</name>
</gene>
<evidence type="ECO:0000313" key="2">
    <source>
        <dbReference type="EMBL" id="KAJ7230228.1"/>
    </source>
</evidence>
<dbReference type="EMBL" id="JARJCW010000001">
    <property type="protein sequence ID" value="KAJ7230228.1"/>
    <property type="molecule type" value="Genomic_DNA"/>
</dbReference>
<sequence length="266" mass="27604">MPRARGKALPGECGQRGAAPAARCTSSSQYCTAATHNPTPAPGKATTSTRSRATAAAGRGAVGSDGFSESTTVLDPETRSCKRRALEHARDACGGTPCAHGWSAVNGLPRAHCQRALALAGCTSAHGPSPVHVDSAASRRRPVDDTADGLEDGEIVELDFADPDAFCRVPQRARRNHEVDVDAAAKTSESAGRRGKARKNHAAPALSLEAVRLLIEPDNVRERLASSSSSRSASVSPEISQQTPLNHSAALDAPSAFVETETPTTA</sequence>
<keyword evidence="3" id="KW-1185">Reference proteome</keyword>
<dbReference type="AlphaFoldDB" id="A0AAD6YVA5"/>
<proteinExistence type="predicted"/>
<reference evidence="2" key="1">
    <citation type="submission" date="2023-03" db="EMBL/GenBank/DDBJ databases">
        <title>Massive genome expansion in bonnet fungi (Mycena s.s.) driven by repeated elements and novel gene families across ecological guilds.</title>
        <authorList>
            <consortium name="Lawrence Berkeley National Laboratory"/>
            <person name="Harder C.B."/>
            <person name="Miyauchi S."/>
            <person name="Viragh M."/>
            <person name="Kuo A."/>
            <person name="Thoen E."/>
            <person name="Andreopoulos B."/>
            <person name="Lu D."/>
            <person name="Skrede I."/>
            <person name="Drula E."/>
            <person name="Henrissat B."/>
            <person name="Morin E."/>
            <person name="Kohler A."/>
            <person name="Barry K."/>
            <person name="LaButti K."/>
            <person name="Morin E."/>
            <person name="Salamov A."/>
            <person name="Lipzen A."/>
            <person name="Mereny Z."/>
            <person name="Hegedus B."/>
            <person name="Baldrian P."/>
            <person name="Stursova M."/>
            <person name="Weitz H."/>
            <person name="Taylor A."/>
            <person name="Grigoriev I.V."/>
            <person name="Nagy L.G."/>
            <person name="Martin F."/>
            <person name="Kauserud H."/>
        </authorList>
    </citation>
    <scope>NUCLEOTIDE SEQUENCE</scope>
    <source>
        <strain evidence="2">9144</strain>
    </source>
</reference>
<feature type="region of interest" description="Disordered" evidence="1">
    <location>
        <begin position="124"/>
        <end position="150"/>
    </location>
</feature>